<proteinExistence type="predicted"/>
<dbReference type="Proteomes" id="UP000092695">
    <property type="component" value="Chromosome"/>
</dbReference>
<dbReference type="EMBL" id="CP016268">
    <property type="protein sequence ID" value="ANO52747.1"/>
    <property type="molecule type" value="Genomic_DNA"/>
</dbReference>
<dbReference type="Pfam" id="PF03703">
    <property type="entry name" value="bPH_2"/>
    <property type="match status" value="1"/>
</dbReference>
<dbReference type="PANTHER" id="PTHR34473">
    <property type="entry name" value="UPF0699 TRANSMEMBRANE PROTEIN YDBS"/>
    <property type="match status" value="1"/>
</dbReference>
<dbReference type="PANTHER" id="PTHR34473:SF2">
    <property type="entry name" value="UPF0699 TRANSMEMBRANE PROTEIN YDBT"/>
    <property type="match status" value="1"/>
</dbReference>
<sequence>MFQNPGIPLEELPGTDAVEWQALHPRYALVIHVASAAILVTIAIAMAVLSLALHVPWVPVGILYLALFIAAVFSMTWPGIAVKRCGYVLRDKDILFRKGVIWHSVTAIPFNRVQHVETSSTPLERRFGLATLQLFTAGGSGGDLKIGGLCKDVAEKLRAFILKKAGSAIEHN</sequence>
<name>A0A193LJQ8_9GAMM</name>
<evidence type="ECO:0000313" key="3">
    <source>
        <dbReference type="EMBL" id="ANO52747.1"/>
    </source>
</evidence>
<feature type="domain" description="YdbS-like PH" evidence="2">
    <location>
        <begin position="83"/>
        <end position="161"/>
    </location>
</feature>
<reference evidence="3 4" key="1">
    <citation type="submission" date="2016-06" db="EMBL/GenBank/DDBJ databases">
        <title>Complete genome sequence of a deep-branching marine Gamma Proteobacterium Woeseia oceani type strain XK5.</title>
        <authorList>
            <person name="Mu D."/>
            <person name="Du Z."/>
        </authorList>
    </citation>
    <scope>NUCLEOTIDE SEQUENCE [LARGE SCALE GENOMIC DNA]</scope>
    <source>
        <strain evidence="3 4">XK5</strain>
    </source>
</reference>
<feature type="transmembrane region" description="Helical" evidence="1">
    <location>
        <begin position="61"/>
        <end position="82"/>
    </location>
</feature>
<dbReference type="OrthoDB" id="1750577at2"/>
<dbReference type="InterPro" id="IPR005182">
    <property type="entry name" value="YdbS-like_PH"/>
</dbReference>
<keyword evidence="4" id="KW-1185">Reference proteome</keyword>
<keyword evidence="1" id="KW-0472">Membrane</keyword>
<feature type="transmembrane region" description="Helical" evidence="1">
    <location>
        <begin position="29"/>
        <end position="55"/>
    </location>
</feature>
<dbReference type="AlphaFoldDB" id="A0A193LJQ8"/>
<gene>
    <name evidence="3" type="ORF">BA177_17505</name>
</gene>
<dbReference type="RefSeq" id="WP_068618373.1">
    <property type="nucleotide sequence ID" value="NZ_CP016268.1"/>
</dbReference>
<evidence type="ECO:0000256" key="1">
    <source>
        <dbReference type="SAM" id="Phobius"/>
    </source>
</evidence>
<keyword evidence="1" id="KW-1133">Transmembrane helix</keyword>
<evidence type="ECO:0000259" key="2">
    <source>
        <dbReference type="Pfam" id="PF03703"/>
    </source>
</evidence>
<keyword evidence="1" id="KW-0812">Transmembrane</keyword>
<accession>A0A193LJQ8</accession>
<dbReference type="KEGG" id="woc:BA177_17505"/>
<organism evidence="3 4">
    <name type="scientific">Woeseia oceani</name>
    <dbReference type="NCBI Taxonomy" id="1548547"/>
    <lineage>
        <taxon>Bacteria</taxon>
        <taxon>Pseudomonadati</taxon>
        <taxon>Pseudomonadota</taxon>
        <taxon>Gammaproteobacteria</taxon>
        <taxon>Woeseiales</taxon>
        <taxon>Woeseiaceae</taxon>
        <taxon>Woeseia</taxon>
    </lineage>
</organism>
<protein>
    <recommendedName>
        <fullName evidence="2">YdbS-like PH domain-containing protein</fullName>
    </recommendedName>
</protein>
<evidence type="ECO:0000313" key="4">
    <source>
        <dbReference type="Proteomes" id="UP000092695"/>
    </source>
</evidence>